<name>A0A087CPI0_BIFRU</name>
<keyword evidence="3" id="KW-1185">Reference proteome</keyword>
<comment type="caution">
    <text evidence="2">The sequence shown here is derived from an EMBL/GenBank/DDBJ whole genome shotgun (WGS) entry which is preliminary data.</text>
</comment>
<dbReference type="AlphaFoldDB" id="A0A087CPI0"/>
<proteinExistence type="predicted"/>
<keyword evidence="1" id="KW-0732">Signal</keyword>
<dbReference type="STRING" id="78346.BRUM_1862"/>
<organism evidence="2 3">
    <name type="scientific">Bifidobacterium ruminantium</name>
    <dbReference type="NCBI Taxonomy" id="78346"/>
    <lineage>
        <taxon>Bacteria</taxon>
        <taxon>Bacillati</taxon>
        <taxon>Actinomycetota</taxon>
        <taxon>Actinomycetes</taxon>
        <taxon>Bifidobacteriales</taxon>
        <taxon>Bifidobacteriaceae</taxon>
        <taxon>Bifidobacterium</taxon>
    </lineage>
</organism>
<protein>
    <recommendedName>
        <fullName evidence="4">Lipoprotein</fullName>
    </recommendedName>
</protein>
<feature type="chain" id="PRO_5038388692" description="Lipoprotein" evidence="1">
    <location>
        <begin position="24"/>
        <end position="234"/>
    </location>
</feature>
<sequence length="234" mass="25343">MKLLKRMFAVFASCALVVGLASCGGGGNPIASIANLCGDNPEIEKMMRLKLVDGGDAVDCVAKNSGKLQNDGLEVKFDSKPLYIKDSKPFFGKGSFDEVIAALSELPADEGKFSYDEQVGWAVKVKFTNKSKDAIAIKSDLYSDAFSAVVSHDGTKDTSTTAELVTSIGDRSDSDLKPGESCDAVMYSFPLGLDSDNPAGKVIWTLNDDYTNHSDYYQQKPVRVVYTELNYEAR</sequence>
<dbReference type="RefSeq" id="WP_026645730.1">
    <property type="nucleotide sequence ID" value="NZ_JGZL01000019.1"/>
</dbReference>
<feature type="signal peptide" evidence="1">
    <location>
        <begin position="1"/>
        <end position="23"/>
    </location>
</feature>
<gene>
    <name evidence="2" type="ORF">BRUM_1862</name>
</gene>
<dbReference type="Proteomes" id="UP000029078">
    <property type="component" value="Unassembled WGS sequence"/>
</dbReference>
<dbReference type="EMBL" id="JGZL01000019">
    <property type="protein sequence ID" value="KFI85180.1"/>
    <property type="molecule type" value="Genomic_DNA"/>
</dbReference>
<dbReference type="PROSITE" id="PS51257">
    <property type="entry name" value="PROKAR_LIPOPROTEIN"/>
    <property type="match status" value="1"/>
</dbReference>
<evidence type="ECO:0000313" key="3">
    <source>
        <dbReference type="Proteomes" id="UP000029078"/>
    </source>
</evidence>
<evidence type="ECO:0000256" key="1">
    <source>
        <dbReference type="SAM" id="SignalP"/>
    </source>
</evidence>
<evidence type="ECO:0008006" key="4">
    <source>
        <dbReference type="Google" id="ProtNLM"/>
    </source>
</evidence>
<accession>A0A087CPI0</accession>
<reference evidence="2 3" key="1">
    <citation type="submission" date="2014-03" db="EMBL/GenBank/DDBJ databases">
        <title>Genomics of Bifidobacteria.</title>
        <authorList>
            <person name="Ventura M."/>
            <person name="Milani C."/>
            <person name="Lugli G.A."/>
        </authorList>
    </citation>
    <scope>NUCLEOTIDE SEQUENCE [LARGE SCALE GENOMIC DNA]</scope>
    <source>
        <strain evidence="2 3">LMG 21811</strain>
    </source>
</reference>
<evidence type="ECO:0000313" key="2">
    <source>
        <dbReference type="EMBL" id="KFI85180.1"/>
    </source>
</evidence>